<evidence type="ECO:0000313" key="1">
    <source>
        <dbReference type="EMBL" id="BDV29853.1"/>
    </source>
</evidence>
<name>A0ABM8DW21_9MICO</name>
<organism evidence="1 2">
    <name type="scientific">Microbacterium terricola</name>
    <dbReference type="NCBI Taxonomy" id="344163"/>
    <lineage>
        <taxon>Bacteria</taxon>
        <taxon>Bacillati</taxon>
        <taxon>Actinomycetota</taxon>
        <taxon>Actinomycetes</taxon>
        <taxon>Micrococcales</taxon>
        <taxon>Microbacteriaceae</taxon>
        <taxon>Microbacterium</taxon>
    </lineage>
</organism>
<reference evidence="1 2" key="1">
    <citation type="submission" date="2022-12" db="EMBL/GenBank/DDBJ databases">
        <title>Microbacterium terricola strain KV-448 chromosome, complete genome.</title>
        <authorList>
            <person name="Oshima T."/>
            <person name="Moriya T."/>
            <person name="Bessho Y."/>
        </authorList>
    </citation>
    <scope>NUCLEOTIDE SEQUENCE [LARGE SCALE GENOMIC DNA]</scope>
    <source>
        <strain evidence="1 2">KV-448</strain>
    </source>
</reference>
<evidence type="ECO:0008006" key="3">
    <source>
        <dbReference type="Google" id="ProtNLM"/>
    </source>
</evidence>
<evidence type="ECO:0000313" key="2">
    <source>
        <dbReference type="Proteomes" id="UP001317779"/>
    </source>
</evidence>
<accession>A0ABM8DW21</accession>
<dbReference type="Proteomes" id="UP001317779">
    <property type="component" value="Chromosome"/>
</dbReference>
<sequence length="158" mass="18480">MRQDVRVSPPAYDQQVSNWTVELFDAKQFDRFVKKLGRYEEVVLFAAIDHFLKPLGQDICNGEWGKALGEGLFEFRVRRSLSAIYSAAGLDETDLPDDIKTPHREVLLRVFCTFHGSRIVLILSGYDKRRDPSPRRQQREITKARSLLKRWKEQQKRS</sequence>
<dbReference type="EMBL" id="AP027141">
    <property type="protein sequence ID" value="BDV29853.1"/>
    <property type="molecule type" value="Genomic_DNA"/>
</dbReference>
<gene>
    <name evidence="1" type="ORF">Microterr_05130</name>
</gene>
<protein>
    <recommendedName>
        <fullName evidence="3">Type II toxin-antitoxin system RelE/ParE family toxin</fullName>
    </recommendedName>
</protein>
<keyword evidence="2" id="KW-1185">Reference proteome</keyword>
<proteinExistence type="predicted"/>